<evidence type="ECO:0000259" key="7">
    <source>
        <dbReference type="Pfam" id="PF04085"/>
    </source>
</evidence>
<dbReference type="Proteomes" id="UP000321201">
    <property type="component" value="Unassembled WGS sequence"/>
</dbReference>
<name>A0A5C7EN41_9PROT</name>
<reference evidence="8 9" key="1">
    <citation type="submission" date="2019-08" db="EMBL/GenBank/DDBJ databases">
        <title>Pelomicrobium methylotrophicum gen. nov., sp. nov. a moderately thermophilic, facultatively anaerobic, lithoautotrophic and methylotrophic bacterium isolated from a terrestrial mud volcano.</title>
        <authorList>
            <person name="Slobodkina G.B."/>
            <person name="Merkel A.Y."/>
            <person name="Slobodkin A.I."/>
        </authorList>
    </citation>
    <scope>NUCLEOTIDE SEQUENCE [LARGE SCALE GENOMIC DNA]</scope>
    <source>
        <strain evidence="8 9">SM250</strain>
    </source>
</reference>
<evidence type="ECO:0000313" key="9">
    <source>
        <dbReference type="Proteomes" id="UP000321201"/>
    </source>
</evidence>
<dbReference type="AlphaFoldDB" id="A0A5C7EN41"/>
<evidence type="ECO:0000256" key="2">
    <source>
        <dbReference type="ARBA" id="ARBA00013855"/>
    </source>
</evidence>
<dbReference type="Gene3D" id="2.40.10.350">
    <property type="entry name" value="Rod shape-determining protein MreC, domain 2"/>
    <property type="match status" value="1"/>
</dbReference>
<evidence type="ECO:0000256" key="4">
    <source>
        <dbReference type="ARBA" id="ARBA00032089"/>
    </source>
</evidence>
<feature type="domain" description="Rod shape-determining protein MreC beta-barrel core" evidence="7">
    <location>
        <begin position="128"/>
        <end position="272"/>
    </location>
</feature>
<comment type="caution">
    <text evidence="8">The sequence shown here is derived from an EMBL/GenBank/DDBJ whole genome shotgun (WGS) entry which is preliminary data.</text>
</comment>
<dbReference type="PANTHER" id="PTHR34138:SF1">
    <property type="entry name" value="CELL SHAPE-DETERMINING PROTEIN MREC"/>
    <property type="match status" value="1"/>
</dbReference>
<evidence type="ECO:0000256" key="1">
    <source>
        <dbReference type="ARBA" id="ARBA00009369"/>
    </source>
</evidence>
<feature type="region of interest" description="Disordered" evidence="6">
    <location>
        <begin position="278"/>
        <end position="297"/>
    </location>
</feature>
<dbReference type="Pfam" id="PF04085">
    <property type="entry name" value="MreC"/>
    <property type="match status" value="1"/>
</dbReference>
<keyword evidence="9" id="KW-1185">Reference proteome</keyword>
<dbReference type="GO" id="GO:0008360">
    <property type="term" value="P:regulation of cell shape"/>
    <property type="evidence" value="ECO:0007669"/>
    <property type="project" value="UniProtKB-KW"/>
</dbReference>
<gene>
    <name evidence="8" type="primary">mreC</name>
    <name evidence="8" type="ORF">FR698_05420</name>
</gene>
<dbReference type="NCBIfam" id="TIGR00219">
    <property type="entry name" value="mreC"/>
    <property type="match status" value="1"/>
</dbReference>
<comment type="similarity">
    <text evidence="1 5">Belongs to the MreC family.</text>
</comment>
<evidence type="ECO:0000256" key="6">
    <source>
        <dbReference type="SAM" id="MobiDB-lite"/>
    </source>
</evidence>
<feature type="compositionally biased region" description="Low complexity" evidence="6">
    <location>
        <begin position="279"/>
        <end position="290"/>
    </location>
</feature>
<protein>
    <recommendedName>
        <fullName evidence="2 5">Cell shape-determining protein MreC</fullName>
    </recommendedName>
    <alternativeName>
        <fullName evidence="4 5">Cell shape protein MreC</fullName>
    </alternativeName>
</protein>
<accession>A0A5C7EN41</accession>
<dbReference type="OrthoDB" id="9808025at2"/>
<dbReference type="EMBL" id="VPFL01000005">
    <property type="protein sequence ID" value="TXF12668.1"/>
    <property type="molecule type" value="Genomic_DNA"/>
</dbReference>
<sequence>MEYGLPPFFKRGPSPLARLSLFIALSVLLLVTDARYRYLDALRDGASLALYPLQRIATAPGAVYHRVQDFFVTQSQLAQENARLRQEQLRMSARLQRLEALEAENAHLRALLKARDQHAQKAVAAEILYAERNPFSRKILVDKGSIHDVVAGQVVIDAAGVVGQVTRVYPLLSEVTLITDKDHAVPVQVVRTGFRAIVFGSEDGALELRYLPLSADIETGDLLVTSGIDSVYPAGLPVARVTKIERDAGQSFARIVCQPVAGVAQHRQVLILTREEAVPARPAEAPAESPKAARKER</sequence>
<dbReference type="InterPro" id="IPR055342">
    <property type="entry name" value="MreC_beta-barrel_core"/>
</dbReference>
<dbReference type="PIRSF" id="PIRSF038471">
    <property type="entry name" value="MreC"/>
    <property type="match status" value="1"/>
</dbReference>
<dbReference type="InParanoid" id="A0A5C7EN41"/>
<dbReference type="FunCoup" id="A0A5C7EN41">
    <property type="interactions" value="366"/>
</dbReference>
<evidence type="ECO:0000256" key="5">
    <source>
        <dbReference type="PIRNR" id="PIRNR038471"/>
    </source>
</evidence>
<dbReference type="Gene3D" id="2.40.10.340">
    <property type="entry name" value="Rod shape-determining protein MreC, domain 1"/>
    <property type="match status" value="1"/>
</dbReference>
<organism evidence="8 9">
    <name type="scientific">Pelomicrobium methylotrophicum</name>
    <dbReference type="NCBI Taxonomy" id="2602750"/>
    <lineage>
        <taxon>Bacteria</taxon>
        <taxon>Pseudomonadati</taxon>
        <taxon>Pseudomonadota</taxon>
        <taxon>Hydrogenophilia</taxon>
        <taxon>Hydrogenophilia incertae sedis</taxon>
        <taxon>Pelomicrobium</taxon>
    </lineage>
</organism>
<dbReference type="InterPro" id="IPR042175">
    <property type="entry name" value="Cell/Rod_MreC_2"/>
</dbReference>
<comment type="function">
    <text evidence="5">Involved in formation and maintenance of cell shape.</text>
</comment>
<keyword evidence="3 5" id="KW-0133">Cell shape</keyword>
<dbReference type="RefSeq" id="WP_147799160.1">
    <property type="nucleotide sequence ID" value="NZ_VPFL01000005.1"/>
</dbReference>
<evidence type="ECO:0000313" key="8">
    <source>
        <dbReference type="EMBL" id="TXF12668.1"/>
    </source>
</evidence>
<dbReference type="InterPro" id="IPR007221">
    <property type="entry name" value="MreC"/>
</dbReference>
<dbReference type="GO" id="GO:0005886">
    <property type="term" value="C:plasma membrane"/>
    <property type="evidence" value="ECO:0007669"/>
    <property type="project" value="TreeGrafter"/>
</dbReference>
<dbReference type="InterPro" id="IPR042177">
    <property type="entry name" value="Cell/Rod_1"/>
</dbReference>
<proteinExistence type="inferred from homology"/>
<dbReference type="PANTHER" id="PTHR34138">
    <property type="entry name" value="CELL SHAPE-DETERMINING PROTEIN MREC"/>
    <property type="match status" value="1"/>
</dbReference>
<evidence type="ECO:0000256" key="3">
    <source>
        <dbReference type="ARBA" id="ARBA00022960"/>
    </source>
</evidence>